<organism evidence="3 4">
    <name type="scientific">Novilysobacter erysipheiresistens</name>
    <dbReference type="NCBI Taxonomy" id="1749332"/>
    <lineage>
        <taxon>Bacteria</taxon>
        <taxon>Pseudomonadati</taxon>
        <taxon>Pseudomonadota</taxon>
        <taxon>Gammaproteobacteria</taxon>
        <taxon>Lysobacterales</taxon>
        <taxon>Lysobacteraceae</taxon>
        <taxon>Novilysobacter</taxon>
    </lineage>
</organism>
<dbReference type="RefSeq" id="WP_332614759.1">
    <property type="nucleotide sequence ID" value="NZ_JAXGFP010000002.1"/>
</dbReference>
<feature type="signal peptide" evidence="1">
    <location>
        <begin position="1"/>
        <end position="26"/>
    </location>
</feature>
<reference evidence="3 4" key="1">
    <citation type="journal article" date="2016" name="Int. J. Syst. Evol. Microbiol.">
        <title>Lysobacter erysipheiresistens sp. nov., an antagonist of powdery mildew, isolated from tobacco-cultivated soil.</title>
        <authorList>
            <person name="Xie B."/>
            <person name="Li T."/>
            <person name="Lin X."/>
            <person name="Wang C.J."/>
            <person name="Chen Y.J."/>
            <person name="Liu W.J."/>
            <person name="Zhao Z.W."/>
        </authorList>
    </citation>
    <scope>NUCLEOTIDE SEQUENCE [LARGE SCALE GENOMIC DNA]</scope>
    <source>
        <strain evidence="3 4">RS-LYSO-3</strain>
    </source>
</reference>
<evidence type="ECO:0000313" key="3">
    <source>
        <dbReference type="EMBL" id="MEG3183064.1"/>
    </source>
</evidence>
<dbReference type="Proteomes" id="UP001355056">
    <property type="component" value="Unassembled WGS sequence"/>
</dbReference>
<feature type="domain" description="DUF4136" evidence="2">
    <location>
        <begin position="31"/>
        <end position="190"/>
    </location>
</feature>
<keyword evidence="1" id="KW-0732">Signal</keyword>
<name>A0ABU7YVX3_9GAMM</name>
<proteinExistence type="predicted"/>
<dbReference type="Gene3D" id="3.30.160.670">
    <property type="match status" value="1"/>
</dbReference>
<gene>
    <name evidence="3" type="ORF">SNE34_03435</name>
</gene>
<dbReference type="Pfam" id="PF13590">
    <property type="entry name" value="DUF4136"/>
    <property type="match status" value="1"/>
</dbReference>
<evidence type="ECO:0000259" key="2">
    <source>
        <dbReference type="Pfam" id="PF13590"/>
    </source>
</evidence>
<dbReference type="EMBL" id="JAXGFP010000002">
    <property type="protein sequence ID" value="MEG3183064.1"/>
    <property type="molecule type" value="Genomic_DNA"/>
</dbReference>
<feature type="chain" id="PRO_5045962709" evidence="1">
    <location>
        <begin position="27"/>
        <end position="201"/>
    </location>
</feature>
<accession>A0ABU7YVX3</accession>
<dbReference type="InterPro" id="IPR025411">
    <property type="entry name" value="DUF4136"/>
</dbReference>
<keyword evidence="4" id="KW-1185">Reference proteome</keyword>
<evidence type="ECO:0000313" key="4">
    <source>
        <dbReference type="Proteomes" id="UP001355056"/>
    </source>
</evidence>
<protein>
    <submittedName>
        <fullName evidence="3">DUF4136 domain-containing protein</fullName>
    </submittedName>
</protein>
<sequence length="201" mass="22801">MRRHLPGTILRALCALLALLTLASCALGPRVRTDADPAADFSRYATYAFYEPLAMEQSGYTNYLSDRIKQSVRREMEARGYRFDPEDPDLLVNFQGVIRERSDVYSIPRSDVHYFYSYRAQRYFAVPVWYDEARVSQYTEGTLTVDLVDAERNHLVWTGDAIGRVTQRSPQERAAAADEAIAAIFREFPYTAGSAQPPATP</sequence>
<comment type="caution">
    <text evidence="3">The sequence shown here is derived from an EMBL/GenBank/DDBJ whole genome shotgun (WGS) entry which is preliminary data.</text>
</comment>
<dbReference type="PROSITE" id="PS51257">
    <property type="entry name" value="PROKAR_LIPOPROTEIN"/>
    <property type="match status" value="1"/>
</dbReference>
<evidence type="ECO:0000256" key="1">
    <source>
        <dbReference type="SAM" id="SignalP"/>
    </source>
</evidence>